<gene>
    <name evidence="2" type="ORF">B0T25DRAFT_537511</name>
</gene>
<dbReference type="Gene3D" id="1.20.1250.20">
    <property type="entry name" value="MFS general substrate transporter like domains"/>
    <property type="match status" value="1"/>
</dbReference>
<name>A0AAJ0HLM7_9PEZI</name>
<comment type="caution">
    <text evidence="2">The sequence shown here is derived from an EMBL/GenBank/DDBJ whole genome shotgun (WGS) entry which is preliminary data.</text>
</comment>
<reference evidence="2" key="2">
    <citation type="submission" date="2023-06" db="EMBL/GenBank/DDBJ databases">
        <authorList>
            <consortium name="Lawrence Berkeley National Laboratory"/>
            <person name="Haridas S."/>
            <person name="Hensen N."/>
            <person name="Bonometti L."/>
            <person name="Westerberg I."/>
            <person name="Brannstrom I.O."/>
            <person name="Guillou S."/>
            <person name="Cros-Aarteil S."/>
            <person name="Calhoun S."/>
            <person name="Kuo A."/>
            <person name="Mondo S."/>
            <person name="Pangilinan J."/>
            <person name="Riley R."/>
            <person name="Labutti K."/>
            <person name="Andreopoulos B."/>
            <person name="Lipzen A."/>
            <person name="Chen C."/>
            <person name="Yanf M."/>
            <person name="Daum C."/>
            <person name="Ng V."/>
            <person name="Clum A."/>
            <person name="Steindorff A."/>
            <person name="Ohm R."/>
            <person name="Martin F."/>
            <person name="Silar P."/>
            <person name="Natvig D."/>
            <person name="Lalanne C."/>
            <person name="Gautier V."/>
            <person name="Ament-Velasquez S.L."/>
            <person name="Kruys A."/>
            <person name="Hutchinson M.I."/>
            <person name="Powell A.J."/>
            <person name="Barry K."/>
            <person name="Miller A.N."/>
            <person name="Grigoriev I.V."/>
            <person name="Debuchy R."/>
            <person name="Gladieux P."/>
            <person name="Thoren M.H."/>
            <person name="Johannesson H."/>
        </authorList>
    </citation>
    <scope>NUCLEOTIDE SEQUENCE</scope>
    <source>
        <strain evidence="2">CBS 955.72</strain>
    </source>
</reference>
<proteinExistence type="predicted"/>
<reference evidence="2" key="1">
    <citation type="journal article" date="2023" name="Mol. Phylogenet. Evol.">
        <title>Genome-scale phylogeny and comparative genomics of the fungal order Sordariales.</title>
        <authorList>
            <person name="Hensen N."/>
            <person name="Bonometti L."/>
            <person name="Westerberg I."/>
            <person name="Brannstrom I.O."/>
            <person name="Guillou S."/>
            <person name="Cros-Aarteil S."/>
            <person name="Calhoun S."/>
            <person name="Haridas S."/>
            <person name="Kuo A."/>
            <person name="Mondo S."/>
            <person name="Pangilinan J."/>
            <person name="Riley R."/>
            <person name="LaButti K."/>
            <person name="Andreopoulos B."/>
            <person name="Lipzen A."/>
            <person name="Chen C."/>
            <person name="Yan M."/>
            <person name="Daum C."/>
            <person name="Ng V."/>
            <person name="Clum A."/>
            <person name="Steindorff A."/>
            <person name="Ohm R.A."/>
            <person name="Martin F."/>
            <person name="Silar P."/>
            <person name="Natvig D.O."/>
            <person name="Lalanne C."/>
            <person name="Gautier V."/>
            <person name="Ament-Velasquez S.L."/>
            <person name="Kruys A."/>
            <person name="Hutchinson M.I."/>
            <person name="Powell A.J."/>
            <person name="Barry K."/>
            <person name="Miller A.N."/>
            <person name="Grigoriev I.V."/>
            <person name="Debuchy R."/>
            <person name="Gladieux P."/>
            <person name="Hiltunen Thoren M."/>
            <person name="Johannesson H."/>
        </authorList>
    </citation>
    <scope>NUCLEOTIDE SEQUENCE</scope>
    <source>
        <strain evidence="2">CBS 955.72</strain>
    </source>
</reference>
<keyword evidence="1" id="KW-1133">Transmembrane helix</keyword>
<dbReference type="InterPro" id="IPR036259">
    <property type="entry name" value="MFS_trans_sf"/>
</dbReference>
<keyword evidence="1" id="KW-0812">Transmembrane</keyword>
<keyword evidence="3" id="KW-1185">Reference proteome</keyword>
<accession>A0AAJ0HLM7</accession>
<dbReference type="Proteomes" id="UP001275084">
    <property type="component" value="Unassembled WGS sequence"/>
</dbReference>
<evidence type="ECO:0008006" key="4">
    <source>
        <dbReference type="Google" id="ProtNLM"/>
    </source>
</evidence>
<evidence type="ECO:0000256" key="1">
    <source>
        <dbReference type="SAM" id="Phobius"/>
    </source>
</evidence>
<feature type="non-terminal residue" evidence="2">
    <location>
        <position position="100"/>
    </location>
</feature>
<organism evidence="2 3">
    <name type="scientific">Lasiosphaeria hispida</name>
    <dbReference type="NCBI Taxonomy" id="260671"/>
    <lineage>
        <taxon>Eukaryota</taxon>
        <taxon>Fungi</taxon>
        <taxon>Dikarya</taxon>
        <taxon>Ascomycota</taxon>
        <taxon>Pezizomycotina</taxon>
        <taxon>Sordariomycetes</taxon>
        <taxon>Sordariomycetidae</taxon>
        <taxon>Sordariales</taxon>
        <taxon>Lasiosphaeriaceae</taxon>
        <taxon>Lasiosphaeria</taxon>
    </lineage>
</organism>
<evidence type="ECO:0000313" key="2">
    <source>
        <dbReference type="EMBL" id="KAK3356836.1"/>
    </source>
</evidence>
<feature type="transmembrane region" description="Helical" evidence="1">
    <location>
        <begin position="34"/>
        <end position="55"/>
    </location>
</feature>
<dbReference type="EMBL" id="JAUIQD010000003">
    <property type="protein sequence ID" value="KAK3356836.1"/>
    <property type="molecule type" value="Genomic_DNA"/>
</dbReference>
<keyword evidence="1" id="KW-0472">Membrane</keyword>
<sequence>MPSLGSLTTLRGGPLIGNSLVVEVTPVGIAKMGWRFYLVWAGFNLVNAVIVWLFYPETGSLMLGAFDHVFTKEIDETTEQGAGVFEKIFIRIPSIIAKGI</sequence>
<protein>
    <recommendedName>
        <fullName evidence="4">Major facilitator superfamily (MFS) profile domain-containing protein</fullName>
    </recommendedName>
</protein>
<evidence type="ECO:0000313" key="3">
    <source>
        <dbReference type="Proteomes" id="UP001275084"/>
    </source>
</evidence>
<dbReference type="AlphaFoldDB" id="A0AAJ0HLM7"/>